<proteinExistence type="predicted"/>
<sequence>MKTDAEIRSDGLRLLFQHLGDVDAGRFLAMVNRERFDYTEWRKTMWSDETVASLAVKARKLRDQVG</sequence>
<reference evidence="1" key="1">
    <citation type="submission" date="2020-01" db="EMBL/GenBank/DDBJ databases">
        <authorList>
            <person name="Meier V. D."/>
            <person name="Meier V D."/>
        </authorList>
    </citation>
    <scope>NUCLEOTIDE SEQUENCE</scope>
    <source>
        <strain evidence="1">HLG_WM_MAG_09</strain>
    </source>
</reference>
<protein>
    <submittedName>
        <fullName evidence="1">Uncharacterized protein</fullName>
    </submittedName>
</protein>
<organism evidence="1">
    <name type="scientific">uncultured Thiotrichaceae bacterium</name>
    <dbReference type="NCBI Taxonomy" id="298394"/>
    <lineage>
        <taxon>Bacteria</taxon>
        <taxon>Pseudomonadati</taxon>
        <taxon>Pseudomonadota</taxon>
        <taxon>Gammaproteobacteria</taxon>
        <taxon>Thiotrichales</taxon>
        <taxon>Thiotrichaceae</taxon>
        <taxon>environmental samples</taxon>
    </lineage>
</organism>
<accession>A0A6S6TIC2</accession>
<dbReference type="AlphaFoldDB" id="A0A6S6TIC2"/>
<dbReference type="EMBL" id="CACVAT010000349">
    <property type="protein sequence ID" value="CAA6820642.1"/>
    <property type="molecule type" value="Genomic_DNA"/>
</dbReference>
<gene>
    <name evidence="1" type="ORF">HELGO_WM39737</name>
</gene>
<evidence type="ECO:0000313" key="1">
    <source>
        <dbReference type="EMBL" id="CAA6820642.1"/>
    </source>
</evidence>
<name>A0A6S6TIC2_9GAMM</name>